<dbReference type="GO" id="GO:0016020">
    <property type="term" value="C:membrane"/>
    <property type="evidence" value="ECO:0007669"/>
    <property type="project" value="TreeGrafter"/>
</dbReference>
<dbReference type="Gene3D" id="2.40.40.20">
    <property type="match status" value="1"/>
</dbReference>
<dbReference type="InterPro" id="IPR006657">
    <property type="entry name" value="MoPterin_dinucl-bd_dom"/>
</dbReference>
<dbReference type="InterPro" id="IPR009010">
    <property type="entry name" value="Asp_de-COase-like_dom_sf"/>
</dbReference>
<comment type="caution">
    <text evidence="3">The sequence shown here is derived from an EMBL/GenBank/DDBJ whole genome shotgun (WGS) entry which is preliminary data.</text>
</comment>
<dbReference type="GO" id="GO:0022904">
    <property type="term" value="P:respiratory electron transport chain"/>
    <property type="evidence" value="ECO:0007669"/>
    <property type="project" value="TreeGrafter"/>
</dbReference>
<dbReference type="GO" id="GO:0003954">
    <property type="term" value="F:NADH dehydrogenase activity"/>
    <property type="evidence" value="ECO:0007669"/>
    <property type="project" value="TreeGrafter"/>
</dbReference>
<reference evidence="3" key="1">
    <citation type="submission" date="2021-09" db="EMBL/GenBank/DDBJ databases">
        <title>Genome analysis of Fictibacillus sp. KIGAM418 isolated from marine sediment.</title>
        <authorList>
            <person name="Seo M.-J."/>
            <person name="Cho E.-S."/>
            <person name="Hwang C.Y."/>
        </authorList>
    </citation>
    <scope>NUCLEOTIDE SEQUENCE</scope>
    <source>
        <strain evidence="3">KIGAM418</strain>
    </source>
</reference>
<dbReference type="Pfam" id="PF01568">
    <property type="entry name" value="Molydop_binding"/>
    <property type="match status" value="1"/>
</dbReference>
<evidence type="ECO:0000313" key="3">
    <source>
        <dbReference type="EMBL" id="MCK6258902.1"/>
    </source>
</evidence>
<dbReference type="PANTHER" id="PTHR43105">
    <property type="entry name" value="RESPIRATORY NITRATE REDUCTASE"/>
    <property type="match status" value="1"/>
</dbReference>
<keyword evidence="1" id="KW-0560">Oxidoreductase</keyword>
<keyword evidence="4" id="KW-1185">Reference proteome</keyword>
<evidence type="ECO:0000256" key="1">
    <source>
        <dbReference type="ARBA" id="ARBA00023002"/>
    </source>
</evidence>
<dbReference type="InterPro" id="IPR050123">
    <property type="entry name" value="Prok_molybdopt-oxidoreductase"/>
</dbReference>
<evidence type="ECO:0000313" key="4">
    <source>
        <dbReference type="Proteomes" id="UP001139011"/>
    </source>
</evidence>
<feature type="domain" description="Molybdopterin dinucleotide-binding" evidence="2">
    <location>
        <begin position="37"/>
        <end position="108"/>
    </location>
</feature>
<dbReference type="SUPFAM" id="SSF50692">
    <property type="entry name" value="ADC-like"/>
    <property type="match status" value="1"/>
</dbReference>
<protein>
    <recommendedName>
        <fullName evidence="2">Molybdopterin dinucleotide-binding domain-containing protein</fullName>
    </recommendedName>
</protein>
<accession>A0A9X1XDL2</accession>
<name>A0A9X1XDL2_9BACL</name>
<evidence type="ECO:0000259" key="2">
    <source>
        <dbReference type="Pfam" id="PF01568"/>
    </source>
</evidence>
<sequence>MLYNISYKDQLLTRIDLFSFPAAEWTEPFKPGEEFDLHLNNGRLLEHFHEGNMTYRSEGLKHKVPHPWVEVSPEFARERELEDGALVGLTSPYGHVEVRVIVTDRVKSNE</sequence>
<dbReference type="AlphaFoldDB" id="A0A9X1XDL2"/>
<dbReference type="GO" id="GO:0043546">
    <property type="term" value="F:molybdopterin cofactor binding"/>
    <property type="evidence" value="ECO:0007669"/>
    <property type="project" value="InterPro"/>
</dbReference>
<dbReference type="Proteomes" id="UP001139011">
    <property type="component" value="Unassembled WGS sequence"/>
</dbReference>
<organism evidence="3 4">
    <name type="scientific">Fictibacillus marinisediminis</name>
    <dbReference type="NCBI Taxonomy" id="2878389"/>
    <lineage>
        <taxon>Bacteria</taxon>
        <taxon>Bacillati</taxon>
        <taxon>Bacillota</taxon>
        <taxon>Bacilli</taxon>
        <taxon>Bacillales</taxon>
        <taxon>Fictibacillaceae</taxon>
        <taxon>Fictibacillus</taxon>
    </lineage>
</organism>
<dbReference type="PANTHER" id="PTHR43105:SF14">
    <property type="entry name" value="FORMATE DEHYDROGENASE H"/>
    <property type="match status" value="1"/>
</dbReference>
<gene>
    <name evidence="3" type="ORF">LCY76_20230</name>
</gene>
<dbReference type="EMBL" id="JAIWJX010000002">
    <property type="protein sequence ID" value="MCK6258902.1"/>
    <property type="molecule type" value="Genomic_DNA"/>
</dbReference>
<proteinExistence type="predicted"/>